<evidence type="ECO:0000313" key="1">
    <source>
        <dbReference type="EMBL" id="GLI44599.1"/>
    </source>
</evidence>
<organism evidence="1 2">
    <name type="scientific">Glycomyces algeriensis</name>
    <dbReference type="NCBI Taxonomy" id="256037"/>
    <lineage>
        <taxon>Bacteria</taxon>
        <taxon>Bacillati</taxon>
        <taxon>Actinomycetota</taxon>
        <taxon>Actinomycetes</taxon>
        <taxon>Glycomycetales</taxon>
        <taxon>Glycomycetaceae</taxon>
        <taxon>Glycomyces</taxon>
    </lineage>
</organism>
<gene>
    <name evidence="1" type="ORF">GALLR39Z86_44490</name>
</gene>
<dbReference type="EMBL" id="BSDT01000001">
    <property type="protein sequence ID" value="GLI44599.1"/>
    <property type="molecule type" value="Genomic_DNA"/>
</dbReference>
<accession>A0A9W6GAU3</accession>
<evidence type="ECO:0000313" key="2">
    <source>
        <dbReference type="Proteomes" id="UP001144313"/>
    </source>
</evidence>
<dbReference type="Proteomes" id="UP001144313">
    <property type="component" value="Unassembled WGS sequence"/>
</dbReference>
<name>A0A9W6GAU3_9ACTN</name>
<dbReference type="AlphaFoldDB" id="A0A9W6GAU3"/>
<proteinExistence type="predicted"/>
<protein>
    <submittedName>
        <fullName evidence="1">Uncharacterized protein</fullName>
    </submittedName>
</protein>
<reference evidence="1" key="1">
    <citation type="submission" date="2022-12" db="EMBL/GenBank/DDBJ databases">
        <title>Reference genome sequencing for broad-spectrum identification of bacterial and archaeal isolates by mass spectrometry.</title>
        <authorList>
            <person name="Sekiguchi Y."/>
            <person name="Tourlousse D.M."/>
        </authorList>
    </citation>
    <scope>NUCLEOTIDE SEQUENCE</scope>
    <source>
        <strain evidence="1">LLR39Z86</strain>
    </source>
</reference>
<keyword evidence="2" id="KW-1185">Reference proteome</keyword>
<sequence>MHSGPDGEPLNLEDIETMAFTARRTFNSRRALAAATAVAAVAATTVFTTQFASAAETDVAAAQACTLETLPIPEGLFQSAKVTGMSRDGSVIAYQAEPFDYSDPETGLRHYPLLYAGGEVTEVPMPGEWQEIADVNSKGVGAGFAFVNDVPLPYVWRDGTLTRLLGGQGFAYGINESGDIVGQVYNKDTGVTHPTVWRAGTTNPVRLALPENAQWGAATAIANDGRIIGTITLEGDHSGDTKPYIWSSSGVGRMLPMPAGVSLADADAHPMEINGDWVSGTLHAPGVDAPGIRWNLAKGTVEMTGLGQSEETVAIGPDGTVVGHVWNAPTAAYQTGATVYELPGLIDAADNLNYDNAEAISADGTLIAGWAVSGYEGGREMHQAVTWTCA</sequence>
<comment type="caution">
    <text evidence="1">The sequence shown here is derived from an EMBL/GenBank/DDBJ whole genome shotgun (WGS) entry which is preliminary data.</text>
</comment>